<feature type="compositionally biased region" description="Basic residues" evidence="1">
    <location>
        <begin position="384"/>
        <end position="400"/>
    </location>
</feature>
<accession>A0A4S4M082</accession>
<proteinExistence type="predicted"/>
<feature type="compositionally biased region" description="Polar residues" evidence="1">
    <location>
        <begin position="700"/>
        <end position="713"/>
    </location>
</feature>
<dbReference type="AlphaFoldDB" id="A0A4S4M082"/>
<keyword evidence="3" id="KW-1185">Reference proteome</keyword>
<evidence type="ECO:0000256" key="1">
    <source>
        <dbReference type="SAM" id="MobiDB-lite"/>
    </source>
</evidence>
<feature type="region of interest" description="Disordered" evidence="1">
    <location>
        <begin position="660"/>
        <end position="720"/>
    </location>
</feature>
<organism evidence="2 3">
    <name type="scientific">Antrodiella citrinella</name>
    <dbReference type="NCBI Taxonomy" id="2447956"/>
    <lineage>
        <taxon>Eukaryota</taxon>
        <taxon>Fungi</taxon>
        <taxon>Dikarya</taxon>
        <taxon>Basidiomycota</taxon>
        <taxon>Agaricomycotina</taxon>
        <taxon>Agaricomycetes</taxon>
        <taxon>Polyporales</taxon>
        <taxon>Steccherinaceae</taxon>
        <taxon>Antrodiella</taxon>
    </lineage>
</organism>
<feature type="region of interest" description="Disordered" evidence="1">
    <location>
        <begin position="202"/>
        <end position="265"/>
    </location>
</feature>
<dbReference type="EMBL" id="SGPM01000597">
    <property type="protein sequence ID" value="THH18374.1"/>
    <property type="molecule type" value="Genomic_DNA"/>
</dbReference>
<evidence type="ECO:0000313" key="2">
    <source>
        <dbReference type="EMBL" id="THH18374.1"/>
    </source>
</evidence>
<dbReference type="Proteomes" id="UP000308730">
    <property type="component" value="Unassembled WGS sequence"/>
</dbReference>
<name>A0A4S4M082_9APHY</name>
<evidence type="ECO:0000313" key="3">
    <source>
        <dbReference type="Proteomes" id="UP000308730"/>
    </source>
</evidence>
<protein>
    <recommendedName>
        <fullName evidence="4">Zn(2)-C6 fungal-type domain-containing protein</fullName>
    </recommendedName>
</protein>
<feature type="compositionally biased region" description="Pro residues" evidence="1">
    <location>
        <begin position="450"/>
        <end position="462"/>
    </location>
</feature>
<evidence type="ECO:0008006" key="4">
    <source>
        <dbReference type="Google" id="ProtNLM"/>
    </source>
</evidence>
<reference evidence="2 3" key="1">
    <citation type="submission" date="2019-02" db="EMBL/GenBank/DDBJ databases">
        <title>Genome sequencing of the rare red list fungi Antrodiella citrinella (Flaviporus citrinellus).</title>
        <authorList>
            <person name="Buettner E."/>
            <person name="Kellner H."/>
        </authorList>
    </citation>
    <scope>NUCLEOTIDE SEQUENCE [LARGE SCALE GENOMIC DNA]</scope>
    <source>
        <strain evidence="2 3">DSM 108506</strain>
    </source>
</reference>
<gene>
    <name evidence="2" type="ORF">EUX98_g8970</name>
</gene>
<feature type="region of interest" description="Disordered" evidence="1">
    <location>
        <begin position="353"/>
        <end position="471"/>
    </location>
</feature>
<feature type="compositionally biased region" description="Basic and acidic residues" evidence="1">
    <location>
        <begin position="213"/>
        <end position="229"/>
    </location>
</feature>
<comment type="caution">
    <text evidence="2">The sequence shown here is derived from an EMBL/GenBank/DDBJ whole genome shotgun (WGS) entry which is preliminary data.</text>
</comment>
<sequence length="826" mass="87576">MPATILTVEQLNKAERDLLSKAYEEWMRYVVRDMTVASSIQRTFTMSLVPRFLVAVMCSFVHRELNILPEHFVEDDALVPLSDQWRVGIVYEDTLEPIDLGDMWWTRPLLGTPTESGAADQDVAANTVPNRARAEPSGVQIAITDQDGRHDEPMESVPAHRGVTANTVPNAVCAEPIGRQAVVTDQVDDPMQGIETTSTPTLIAPAVTITAEPSKDRTTPNGERKRERTSSPPRERKKTRKTPSSTDGPPYNLYPNSPVDLRSTSPVTREEYDCIGGSEFTSPVPCVGCTKFQSECVWDLKLAGTCLGCQKRKVACSMAARTYDRETKVGRPAQVVRFFIAYHDDLRTRHARGDMVDNTRGPRVPATVADTMENEPGAPPVPKTKGKRKAPGAARKKKAPKTPSVVADSEPEAAVESLTHDDVAKTSTSRAPMLPGGSGAVHVQTSRSGTPPPHDPVPPPPDTIDEHIRSGHEVSGDLGPHEDTVVPAGHVAERGIARNGAMPISDGSSMFGPKSSPMHPRKGAQESLGGAMENTTTMRARSASLPPAITDPGEFGVAYTAMGIPHSFMVEGFYSVLPSVSAYLHRVGGPSSSGEGAPKVPLTDVEGPPTAPPAVNAPVASVVMRSDGAPRVSLTDAEGPPSAPPAVNAPVASVVMRSEVDPLDGNDHTPNATGVLSEPQDGLGVRRPSLRPPSPERSSGAQETTGIATTSSAEAGDMSVRSSVATVSQEKAVAPVPVSTENGTIVNGGGVREGLLEQIRRFAQSNGRLEVAVKAQNAMLMGIVQAIQQPCSSTDVDARLVNLQEAVIALEASTQALTLSSDIDSG</sequence>